<dbReference type="EMBL" id="KZ806258">
    <property type="protein sequence ID" value="PVH90508.1"/>
    <property type="molecule type" value="Genomic_DNA"/>
</dbReference>
<feature type="compositionally biased region" description="Pro residues" evidence="1">
    <location>
        <begin position="216"/>
        <end position="225"/>
    </location>
</feature>
<dbReference type="InterPro" id="IPR001370">
    <property type="entry name" value="BIR_rpt"/>
</dbReference>
<feature type="compositionally biased region" description="Polar residues" evidence="1">
    <location>
        <begin position="195"/>
        <end position="204"/>
    </location>
</feature>
<dbReference type="SUPFAM" id="SSF57924">
    <property type="entry name" value="Inhibitor of apoptosis (IAP) repeat"/>
    <property type="match status" value="1"/>
</dbReference>
<evidence type="ECO:0000313" key="2">
    <source>
        <dbReference type="EMBL" id="PVH90508.1"/>
    </source>
</evidence>
<feature type="compositionally biased region" description="Low complexity" evidence="1">
    <location>
        <begin position="22"/>
        <end position="40"/>
    </location>
</feature>
<reference evidence="2 3" key="1">
    <citation type="journal article" date="2018" name="Sci. Rep.">
        <title>Comparative genomics provides insights into the lifestyle and reveals functional heterogeneity of dark septate endophytic fungi.</title>
        <authorList>
            <person name="Knapp D.G."/>
            <person name="Nemeth J.B."/>
            <person name="Barry K."/>
            <person name="Hainaut M."/>
            <person name="Henrissat B."/>
            <person name="Johnson J."/>
            <person name="Kuo A."/>
            <person name="Lim J.H.P."/>
            <person name="Lipzen A."/>
            <person name="Nolan M."/>
            <person name="Ohm R.A."/>
            <person name="Tamas L."/>
            <person name="Grigoriev I.V."/>
            <person name="Spatafora J.W."/>
            <person name="Nagy L.G."/>
            <person name="Kovacs G.M."/>
        </authorList>
    </citation>
    <scope>NUCLEOTIDE SEQUENCE [LARGE SCALE GENOMIC DNA]</scope>
    <source>
        <strain evidence="2 3">DSE2036</strain>
    </source>
</reference>
<feature type="region of interest" description="Disordered" evidence="1">
    <location>
        <begin position="142"/>
        <end position="242"/>
    </location>
</feature>
<dbReference type="PROSITE" id="PS50143">
    <property type="entry name" value="BIR_REPEAT_2"/>
    <property type="match status" value="1"/>
</dbReference>
<feature type="compositionally biased region" description="Polar residues" evidence="1">
    <location>
        <begin position="1"/>
        <end position="10"/>
    </location>
</feature>
<dbReference type="Pfam" id="PF00653">
    <property type="entry name" value="BIR"/>
    <property type="match status" value="1"/>
</dbReference>
<feature type="region of interest" description="Disordered" evidence="1">
    <location>
        <begin position="1"/>
        <end position="49"/>
    </location>
</feature>
<organism evidence="2 3">
    <name type="scientific">Periconia macrospinosa</name>
    <dbReference type="NCBI Taxonomy" id="97972"/>
    <lineage>
        <taxon>Eukaryota</taxon>
        <taxon>Fungi</taxon>
        <taxon>Dikarya</taxon>
        <taxon>Ascomycota</taxon>
        <taxon>Pezizomycotina</taxon>
        <taxon>Dothideomycetes</taxon>
        <taxon>Pleosporomycetidae</taxon>
        <taxon>Pleosporales</taxon>
        <taxon>Massarineae</taxon>
        <taxon>Periconiaceae</taxon>
        <taxon>Periconia</taxon>
    </lineage>
</organism>
<dbReference type="Proteomes" id="UP000244855">
    <property type="component" value="Unassembled WGS sequence"/>
</dbReference>
<evidence type="ECO:0000313" key="3">
    <source>
        <dbReference type="Proteomes" id="UP000244855"/>
    </source>
</evidence>
<dbReference type="OrthoDB" id="5429591at2759"/>
<dbReference type="AlphaFoldDB" id="A0A2V1CXQ0"/>
<evidence type="ECO:0008006" key="4">
    <source>
        <dbReference type="Google" id="ProtNLM"/>
    </source>
</evidence>
<dbReference type="Gene3D" id="1.10.1170.10">
    <property type="entry name" value="Inhibitor Of Apoptosis Protein (2mihbC-IAP-1), Chain A"/>
    <property type="match status" value="1"/>
</dbReference>
<dbReference type="SMART" id="SM00238">
    <property type="entry name" value="BIR"/>
    <property type="match status" value="1"/>
</dbReference>
<gene>
    <name evidence="2" type="ORF">DM02DRAFT_436291</name>
</gene>
<accession>A0A2V1CXQ0</accession>
<protein>
    <recommendedName>
        <fullName evidence="4">Inhibitor of apoptosis repeat-containing protein</fullName>
    </recommendedName>
</protein>
<proteinExistence type="predicted"/>
<name>A0A2V1CXQ0_9PLEO</name>
<keyword evidence="3" id="KW-1185">Reference proteome</keyword>
<evidence type="ECO:0000256" key="1">
    <source>
        <dbReference type="SAM" id="MobiDB-lite"/>
    </source>
</evidence>
<sequence>MAAASGSSNRFAPLSLLKPEAASRSNSPSRPNASHSSRNASPPPQPKQQYRTIEERLRTYPKEWEYTNLTPQQLATCGFYYDDDDLTELCVCPDCGVKREILELDEEGERTNEELLTQHADCTLADIIFDLVINHESIYKDPKPQISEMPSQPSPLPPPSSSTQSSHSSKILPNKDNSMENAAATPPHPALADYTKQSPLSPSRPSYAAIASRHCPPTPPSPLPSKPHRTPSTPLAPKSKLPTLSTYQSKPVITSPQISSPVLSIHDLERRFQHTPNPCNTTYPQYITRTSPNNALTRLLHAIADLLGSCNLSHIPISELTATGHRRYSVTQMTETKLRK</sequence>